<dbReference type="EMBL" id="FPBV01000034">
    <property type="protein sequence ID" value="SFV07163.1"/>
    <property type="molecule type" value="Genomic_DNA"/>
</dbReference>
<organism evidence="2 3">
    <name type="scientific">Alicyclobacillus macrosporangiidus</name>
    <dbReference type="NCBI Taxonomy" id="392015"/>
    <lineage>
        <taxon>Bacteria</taxon>
        <taxon>Bacillati</taxon>
        <taxon>Bacillota</taxon>
        <taxon>Bacilli</taxon>
        <taxon>Bacillales</taxon>
        <taxon>Alicyclobacillaceae</taxon>
        <taxon>Alicyclobacillus</taxon>
    </lineage>
</organism>
<name>A0A1I7LBQ0_9BACL</name>
<dbReference type="SUPFAM" id="SSF52413">
    <property type="entry name" value="UDP-glucose/GDP-mannose dehydrogenase C-terminal domain"/>
    <property type="match status" value="1"/>
</dbReference>
<dbReference type="InterPro" id="IPR014027">
    <property type="entry name" value="UDP-Glc/GDP-Man_DH_C"/>
</dbReference>
<sequence>MMGTALVTGCAGFIGSHLCERLLDEGERVIGVDVFTANYPRWIKQRNLAAVAGRPGFTLLEQSLLEADLRPLLQQVDVVYHQAALPGVRTSWGQSFGDYVSHNILATQRLLEAAREVPVRRLVCASSSSVYGGMTGPVGEDGPLRPISPYGVTKLSAEQLCQLYALQFGLSVVCLRYFTVFGPRQRPDMAIHRFIRAVLHRQPLTVYGDGEQTRDFTLIHDAVTANLLAAQAPGARGVYNIGYGGSCFPKDVRALIRLGQEHGLVLDLLQKVEQVNQTQVEWCMSKFAGRLGGLSGRRIALLGLTFKPHTDDIREAPSLRVIQMLLQEGALVSAFDPKGATHVQSLYPAVRCAATPYEAAAGADAVLLLTEWPQIIGLDWQALRQVVQGNVLLDARNALQPEAIRRAGFQYMGVGRGVAEDGGGGMGHERRGALCRPGNPATAFLVFAAKDTAACGKPAGA</sequence>
<evidence type="ECO:0000259" key="1">
    <source>
        <dbReference type="SMART" id="SM00984"/>
    </source>
</evidence>
<dbReference type="PANTHER" id="PTHR43750">
    <property type="entry name" value="UDP-GLUCOSE 6-DEHYDROGENASE TUAD"/>
    <property type="match status" value="1"/>
</dbReference>
<protein>
    <submittedName>
        <fullName evidence="2">Nucleotide sugar dehydrogenase</fullName>
    </submittedName>
</protein>
<dbReference type="GO" id="GO:0051287">
    <property type="term" value="F:NAD binding"/>
    <property type="evidence" value="ECO:0007669"/>
    <property type="project" value="InterPro"/>
</dbReference>
<reference evidence="3" key="1">
    <citation type="submission" date="2016-10" db="EMBL/GenBank/DDBJ databases">
        <authorList>
            <person name="Varghese N."/>
        </authorList>
    </citation>
    <scope>NUCLEOTIDE SEQUENCE [LARGE SCALE GENOMIC DNA]</scope>
    <source>
        <strain evidence="3">DSM 17980</strain>
    </source>
</reference>
<dbReference type="InterPro" id="IPR001509">
    <property type="entry name" value="Epimerase_deHydtase"/>
</dbReference>
<dbReference type="Gene3D" id="3.40.50.720">
    <property type="entry name" value="NAD(P)-binding Rossmann-like Domain"/>
    <property type="match status" value="2"/>
</dbReference>
<dbReference type="SUPFAM" id="SSF51735">
    <property type="entry name" value="NAD(P)-binding Rossmann-fold domains"/>
    <property type="match status" value="1"/>
</dbReference>
<evidence type="ECO:0000313" key="2">
    <source>
        <dbReference type="EMBL" id="SFV07163.1"/>
    </source>
</evidence>
<evidence type="ECO:0000313" key="3">
    <source>
        <dbReference type="Proteomes" id="UP000183508"/>
    </source>
</evidence>
<dbReference type="AlphaFoldDB" id="A0A1I7LBQ0"/>
<dbReference type="Pfam" id="PF01370">
    <property type="entry name" value="Epimerase"/>
    <property type="match status" value="1"/>
</dbReference>
<gene>
    <name evidence="2" type="ORF">SAMN05421543_13413</name>
</gene>
<dbReference type="Gene3D" id="3.90.25.10">
    <property type="entry name" value="UDP-galactose 4-epimerase, domain 1"/>
    <property type="match status" value="1"/>
</dbReference>
<dbReference type="PANTHER" id="PTHR43750:SF3">
    <property type="entry name" value="UDP-GLUCOSE 6-DEHYDROGENASE TUAD"/>
    <property type="match status" value="1"/>
</dbReference>
<accession>A0A1I7LBQ0</accession>
<keyword evidence="3" id="KW-1185">Reference proteome</keyword>
<dbReference type="GO" id="GO:0016616">
    <property type="term" value="F:oxidoreductase activity, acting on the CH-OH group of donors, NAD or NADP as acceptor"/>
    <property type="evidence" value="ECO:0007669"/>
    <property type="project" value="InterPro"/>
</dbReference>
<dbReference type="InterPro" id="IPR036220">
    <property type="entry name" value="UDP-Glc/GDP-Man_DH_C_sf"/>
</dbReference>
<dbReference type="Proteomes" id="UP000183508">
    <property type="component" value="Unassembled WGS sequence"/>
</dbReference>
<dbReference type="Pfam" id="PF03720">
    <property type="entry name" value="UDPG_MGDP_dh_C"/>
    <property type="match status" value="1"/>
</dbReference>
<dbReference type="STRING" id="392015.SAMN05421543_13413"/>
<dbReference type="SMART" id="SM00984">
    <property type="entry name" value="UDPG_MGDP_dh_C"/>
    <property type="match status" value="1"/>
</dbReference>
<proteinExistence type="predicted"/>
<dbReference type="InterPro" id="IPR036291">
    <property type="entry name" value="NAD(P)-bd_dom_sf"/>
</dbReference>
<feature type="domain" description="UDP-glucose/GDP-mannose dehydrogenase C-terminal" evidence="1">
    <location>
        <begin position="300"/>
        <end position="401"/>
    </location>
</feature>
<dbReference type="OrthoDB" id="181047at2"/>